<gene>
    <name evidence="1" type="ORF">GMARGA_LOCUS42513</name>
</gene>
<evidence type="ECO:0000313" key="2">
    <source>
        <dbReference type="Proteomes" id="UP000789901"/>
    </source>
</evidence>
<name>A0ABN7XFH9_GIGMA</name>
<comment type="caution">
    <text evidence="1">The sequence shown here is derived from an EMBL/GenBank/DDBJ whole genome shotgun (WGS) entry which is preliminary data.</text>
</comment>
<sequence>YLYDQATTENWEDFRSVLDKKLQKEKTILDKLSSTNNSKNEKGNQAWNVIKSSIIEAANRSIPRKKWMRLIKKNNFDINQVEEKLIINLAIAKQNKKFNLSVPWLPMGDLED</sequence>
<evidence type="ECO:0000313" key="1">
    <source>
        <dbReference type="EMBL" id="CAG8853692.1"/>
    </source>
</evidence>
<organism evidence="1 2">
    <name type="scientific">Gigaspora margarita</name>
    <dbReference type="NCBI Taxonomy" id="4874"/>
    <lineage>
        <taxon>Eukaryota</taxon>
        <taxon>Fungi</taxon>
        <taxon>Fungi incertae sedis</taxon>
        <taxon>Mucoromycota</taxon>
        <taxon>Glomeromycotina</taxon>
        <taxon>Glomeromycetes</taxon>
        <taxon>Diversisporales</taxon>
        <taxon>Gigasporaceae</taxon>
        <taxon>Gigaspora</taxon>
    </lineage>
</organism>
<dbReference type="Proteomes" id="UP000789901">
    <property type="component" value="Unassembled WGS sequence"/>
</dbReference>
<keyword evidence="2" id="KW-1185">Reference proteome</keyword>
<protein>
    <submittedName>
        <fullName evidence="1">2587_t:CDS:1</fullName>
    </submittedName>
</protein>
<feature type="non-terminal residue" evidence="1">
    <location>
        <position position="1"/>
    </location>
</feature>
<dbReference type="EMBL" id="CAJVQB010127786">
    <property type="protein sequence ID" value="CAG8853692.1"/>
    <property type="molecule type" value="Genomic_DNA"/>
</dbReference>
<proteinExistence type="predicted"/>
<feature type="non-terminal residue" evidence="1">
    <location>
        <position position="112"/>
    </location>
</feature>
<accession>A0ABN7XFH9</accession>
<reference evidence="1 2" key="1">
    <citation type="submission" date="2021-06" db="EMBL/GenBank/DDBJ databases">
        <authorList>
            <person name="Kallberg Y."/>
            <person name="Tangrot J."/>
            <person name="Rosling A."/>
        </authorList>
    </citation>
    <scope>NUCLEOTIDE SEQUENCE [LARGE SCALE GENOMIC DNA]</scope>
    <source>
        <strain evidence="1 2">120-4 pot B 10/14</strain>
    </source>
</reference>